<evidence type="ECO:0000256" key="2">
    <source>
        <dbReference type="ARBA" id="ARBA00022448"/>
    </source>
</evidence>
<feature type="transmembrane region" description="Helical" evidence="6">
    <location>
        <begin position="270"/>
        <end position="294"/>
    </location>
</feature>
<keyword evidence="3 6" id="KW-0812">Transmembrane</keyword>
<dbReference type="GO" id="GO:0022857">
    <property type="term" value="F:transmembrane transporter activity"/>
    <property type="evidence" value="ECO:0007669"/>
    <property type="project" value="InterPro"/>
</dbReference>
<dbReference type="RefSeq" id="WP_169590419.1">
    <property type="nucleotide sequence ID" value="NZ_VCQU01000007.1"/>
</dbReference>
<evidence type="ECO:0000256" key="1">
    <source>
        <dbReference type="ARBA" id="ARBA00004651"/>
    </source>
</evidence>
<evidence type="ECO:0000313" key="8">
    <source>
        <dbReference type="EMBL" id="NMN97513.1"/>
    </source>
</evidence>
<feature type="transmembrane region" description="Helical" evidence="6">
    <location>
        <begin position="63"/>
        <end position="86"/>
    </location>
</feature>
<evidence type="ECO:0000256" key="3">
    <source>
        <dbReference type="ARBA" id="ARBA00022692"/>
    </source>
</evidence>
<sequence>MTLTAEIGSPAKGIDIGRRLDALPVGPVHRRVVVAIGLGLFFEVYEIFLSGAIGTALKTEYGLGGTTLMVIMASTFVGMFVGAAAFGHIADKIGRRRAFMINLVWFSVCSLVAAFAPNLAILVVARFLAGVGIGAEYPVADAYLSDVLPASHRGRLAAWAYTCSFLAVPALGFLSLGLTGHTIAGIAGWRILLLIGAAGAIFVVAMRRGLPESPRWLAGQGRNGEAQAALQQFETDTSLPADLSEESTTPPALSTKPIVRLRQSPYRARVVMLAVFHLFQPFGYYGFGTLATLVLVHRGFDVTSSLLFVALSFLGYPLGSLLSIPLLARWERKYLTIASAAAMALCGIAFATLSETAAIVVFGVLTTAAANVFSNVYHVYQAEIFPSDVRATAVGWTYSISRLSSAALPFILIPVLDNYGPAAMFAVVVVALGLAVAVLVPVGPRTSNRGQEDINPV</sequence>
<evidence type="ECO:0000256" key="5">
    <source>
        <dbReference type="ARBA" id="ARBA00023136"/>
    </source>
</evidence>
<dbReference type="InterPro" id="IPR020846">
    <property type="entry name" value="MFS_dom"/>
</dbReference>
<feature type="transmembrane region" description="Helical" evidence="6">
    <location>
        <begin position="98"/>
        <end position="117"/>
    </location>
</feature>
<protein>
    <submittedName>
        <fullName evidence="8">MFS transporter</fullName>
    </submittedName>
</protein>
<feature type="domain" description="Major facilitator superfamily (MFS) profile" evidence="7">
    <location>
        <begin position="32"/>
        <end position="447"/>
    </location>
</feature>
<dbReference type="InterPro" id="IPR036259">
    <property type="entry name" value="MFS_trans_sf"/>
</dbReference>
<reference evidence="8 9" key="2">
    <citation type="submission" date="2020-06" db="EMBL/GenBank/DDBJ databases">
        <title>Antribacter stalactiti gen. nov., sp. nov., a new member of the family Nacardiaceae isolated from a cave.</title>
        <authorList>
            <person name="Kim I.S."/>
        </authorList>
    </citation>
    <scope>NUCLEOTIDE SEQUENCE [LARGE SCALE GENOMIC DNA]</scope>
    <source>
        <strain evidence="8 9">YC2-7</strain>
    </source>
</reference>
<dbReference type="InterPro" id="IPR005828">
    <property type="entry name" value="MFS_sugar_transport-like"/>
</dbReference>
<feature type="transmembrane region" description="Helical" evidence="6">
    <location>
        <begin position="32"/>
        <end position="57"/>
    </location>
</feature>
<organism evidence="8 9">
    <name type="scientific">Antrihabitans stalactiti</name>
    <dbReference type="NCBI Taxonomy" id="2584121"/>
    <lineage>
        <taxon>Bacteria</taxon>
        <taxon>Bacillati</taxon>
        <taxon>Actinomycetota</taxon>
        <taxon>Actinomycetes</taxon>
        <taxon>Mycobacteriales</taxon>
        <taxon>Nocardiaceae</taxon>
        <taxon>Antrihabitans</taxon>
    </lineage>
</organism>
<feature type="transmembrane region" description="Helical" evidence="6">
    <location>
        <begin position="392"/>
        <end position="416"/>
    </location>
</feature>
<feature type="transmembrane region" description="Helical" evidence="6">
    <location>
        <begin position="156"/>
        <end position="177"/>
    </location>
</feature>
<dbReference type="PANTHER" id="PTHR23511:SF34">
    <property type="entry name" value="SYNAPTIC VESICLE GLYCOPROTEIN 2"/>
    <property type="match status" value="1"/>
</dbReference>
<dbReference type="Gene3D" id="1.20.1250.20">
    <property type="entry name" value="MFS general substrate transporter like domains"/>
    <property type="match status" value="1"/>
</dbReference>
<dbReference type="PROSITE" id="PS50850">
    <property type="entry name" value="MFS"/>
    <property type="match status" value="1"/>
</dbReference>
<dbReference type="Pfam" id="PF00083">
    <property type="entry name" value="Sugar_tr"/>
    <property type="match status" value="1"/>
</dbReference>
<evidence type="ECO:0000313" key="9">
    <source>
        <dbReference type="Proteomes" id="UP000535543"/>
    </source>
</evidence>
<dbReference type="PANTHER" id="PTHR23511">
    <property type="entry name" value="SYNAPTIC VESICLE GLYCOPROTEIN 2"/>
    <property type="match status" value="1"/>
</dbReference>
<gene>
    <name evidence="8" type="ORF">FGL95_20975</name>
</gene>
<dbReference type="Proteomes" id="UP000535543">
    <property type="component" value="Unassembled WGS sequence"/>
</dbReference>
<keyword evidence="2" id="KW-0813">Transport</keyword>
<feature type="transmembrane region" description="Helical" evidence="6">
    <location>
        <begin position="334"/>
        <end position="353"/>
    </location>
</feature>
<name>A0A848KEZ5_9NOCA</name>
<feature type="transmembrane region" description="Helical" evidence="6">
    <location>
        <begin position="183"/>
        <end position="205"/>
    </location>
</feature>
<evidence type="ECO:0000259" key="7">
    <source>
        <dbReference type="PROSITE" id="PS50850"/>
    </source>
</evidence>
<feature type="transmembrane region" description="Helical" evidence="6">
    <location>
        <begin position="422"/>
        <end position="442"/>
    </location>
</feature>
<comment type="caution">
    <text evidence="8">The sequence shown here is derived from an EMBL/GenBank/DDBJ whole genome shotgun (WGS) entry which is preliminary data.</text>
</comment>
<feature type="transmembrane region" description="Helical" evidence="6">
    <location>
        <begin position="359"/>
        <end position="380"/>
    </location>
</feature>
<dbReference type="CDD" id="cd17316">
    <property type="entry name" value="MFS_SV2_like"/>
    <property type="match status" value="1"/>
</dbReference>
<dbReference type="GO" id="GO:0005886">
    <property type="term" value="C:plasma membrane"/>
    <property type="evidence" value="ECO:0007669"/>
    <property type="project" value="UniProtKB-SubCell"/>
</dbReference>
<dbReference type="SUPFAM" id="SSF103473">
    <property type="entry name" value="MFS general substrate transporter"/>
    <property type="match status" value="1"/>
</dbReference>
<evidence type="ECO:0000256" key="4">
    <source>
        <dbReference type="ARBA" id="ARBA00022989"/>
    </source>
</evidence>
<comment type="subcellular location">
    <subcellularLocation>
        <location evidence="1">Cell membrane</location>
        <topology evidence="1">Multi-pass membrane protein</topology>
    </subcellularLocation>
</comment>
<proteinExistence type="predicted"/>
<feature type="transmembrane region" description="Helical" evidence="6">
    <location>
        <begin position="306"/>
        <end position="327"/>
    </location>
</feature>
<keyword evidence="5 6" id="KW-0472">Membrane</keyword>
<evidence type="ECO:0000256" key="6">
    <source>
        <dbReference type="SAM" id="Phobius"/>
    </source>
</evidence>
<dbReference type="EMBL" id="VCQU01000007">
    <property type="protein sequence ID" value="NMN97513.1"/>
    <property type="molecule type" value="Genomic_DNA"/>
</dbReference>
<keyword evidence="9" id="KW-1185">Reference proteome</keyword>
<reference evidence="8 9" key="1">
    <citation type="submission" date="2019-05" db="EMBL/GenBank/DDBJ databases">
        <authorList>
            <person name="Lee S.D."/>
        </authorList>
    </citation>
    <scope>NUCLEOTIDE SEQUENCE [LARGE SCALE GENOMIC DNA]</scope>
    <source>
        <strain evidence="8 9">YC2-7</strain>
    </source>
</reference>
<keyword evidence="4 6" id="KW-1133">Transmembrane helix</keyword>
<dbReference type="AlphaFoldDB" id="A0A848KEZ5"/>
<accession>A0A848KEZ5</accession>